<dbReference type="Proteomes" id="UP000663855">
    <property type="component" value="Unassembled WGS sequence"/>
</dbReference>
<dbReference type="Gene3D" id="3.90.550.10">
    <property type="entry name" value="Spore Coat Polysaccharide Biosynthesis Protein SpsA, Chain A"/>
    <property type="match status" value="1"/>
</dbReference>
<dbReference type="EMBL" id="CAJNOV010011489">
    <property type="protein sequence ID" value="CAF1448564.1"/>
    <property type="molecule type" value="Genomic_DNA"/>
</dbReference>
<dbReference type="InterPro" id="IPR015422">
    <property type="entry name" value="PyrdxlP-dep_Trfase_small"/>
</dbReference>
<comment type="similarity">
    <text evidence="1">Belongs to the glycosyl hydrolase 5 (cellulase A) family.</text>
</comment>
<dbReference type="InterPro" id="IPR017853">
    <property type="entry name" value="GH"/>
</dbReference>
<dbReference type="Gene3D" id="3.90.1150.10">
    <property type="entry name" value="Aspartate Aminotransferase, domain 1"/>
    <property type="match status" value="1"/>
</dbReference>
<comment type="caution">
    <text evidence="6">The sequence shown here is derived from an EMBL/GenBank/DDBJ whole genome shotgun (WGS) entry which is preliminary data.</text>
</comment>
<dbReference type="Gene3D" id="3.40.50.300">
    <property type="entry name" value="P-loop containing nucleotide triphosphate hydrolases"/>
    <property type="match status" value="1"/>
</dbReference>
<organism evidence="6 7">
    <name type="scientific">Rotaria magnacalcarata</name>
    <dbReference type="NCBI Taxonomy" id="392030"/>
    <lineage>
        <taxon>Eukaryota</taxon>
        <taxon>Metazoa</taxon>
        <taxon>Spiralia</taxon>
        <taxon>Gnathifera</taxon>
        <taxon>Rotifera</taxon>
        <taxon>Eurotatoria</taxon>
        <taxon>Bdelloidea</taxon>
        <taxon>Philodinida</taxon>
        <taxon>Philodinidae</taxon>
        <taxon>Rotaria</taxon>
    </lineage>
</organism>
<dbReference type="InterPro" id="IPR015424">
    <property type="entry name" value="PyrdxlP-dep_Trfase"/>
</dbReference>
<name>A0A815PGJ8_9BILA</name>
<dbReference type="SUPFAM" id="SSF52540">
    <property type="entry name" value="P-loop containing nucleoside triphosphate hydrolases"/>
    <property type="match status" value="1"/>
</dbReference>
<accession>A0A815PGJ8</accession>
<dbReference type="InterPro" id="IPR001173">
    <property type="entry name" value="Glyco_trans_2-like"/>
</dbReference>
<evidence type="ECO:0000256" key="1">
    <source>
        <dbReference type="ARBA" id="ARBA00005641"/>
    </source>
</evidence>
<dbReference type="PANTHER" id="PTHR30244">
    <property type="entry name" value="TRANSAMINASE"/>
    <property type="match status" value="1"/>
</dbReference>
<evidence type="ECO:0000259" key="5">
    <source>
        <dbReference type="Pfam" id="PF00535"/>
    </source>
</evidence>
<dbReference type="SUPFAM" id="SSF51445">
    <property type="entry name" value="(Trans)glycosidases"/>
    <property type="match status" value="1"/>
</dbReference>
<dbReference type="Gene3D" id="3.40.640.10">
    <property type="entry name" value="Type I PLP-dependent aspartate aminotransferase-like (Major domain)"/>
    <property type="match status" value="1"/>
</dbReference>
<evidence type="ECO:0000259" key="4">
    <source>
        <dbReference type="Pfam" id="PF00150"/>
    </source>
</evidence>
<dbReference type="SUPFAM" id="SSF53448">
    <property type="entry name" value="Nucleotide-diphospho-sugar transferases"/>
    <property type="match status" value="1"/>
</dbReference>
<dbReference type="Pfam" id="PF00150">
    <property type="entry name" value="Cellulase"/>
    <property type="match status" value="1"/>
</dbReference>
<evidence type="ECO:0000256" key="2">
    <source>
        <dbReference type="ARBA" id="ARBA00022801"/>
    </source>
</evidence>
<proteinExistence type="inferred from homology"/>
<sequence>METTSTDYCIQHATGARRSAFRILILTHPRSGSSLLSSYLMCHPRILLHGELLNDEKQVYSKNIPTLLEELDNSLSVCCSDSIEGFKLHICQLFDRNIEPLHLIRRLNINFVIVMWRRSLLDSFVSLKIAQKTDCWYTETEENINRGIKVYVDETKFIQYCHRLKNQWETIAQAIGTSVPYHIIEYTDLTRAPTDSLKPIFFACGLSDITVTTAMKKQNPSNPADSIMNWDTLNENCKTAQLQVDKLFDDVRCRHSLKTQSWWPDIEPKPNSGTWTYRVAVPFISYHALSNVFKSLVSHSISSAAYPVAEMAHELRRLFDVPVAQPCANGFISLLLALQSAHIGEDSNDCVLVPSFTMIAVPNAVLYAGATPIFVDNSCDKYNPGVDEYDEAARLVPENYKIKAIIVTHTYSIPADIEQLHDMCVKNNWLLIEDISESIGVTINGQLLGTFGSYACASLYANKIITAGDGGFVLSKDPSVATRLASIVNHGFTPSYHFVHFEPCINGKINGLGAALVTPAIKQISEVIHHRSCMAQWYRQGLCAISEYIKFSPRAGDADGPWVFGIECQSRMDRDRLRHYLAFEHGIETRNYFPSLNIQAAFDNLPKFARATCPHAMRLAEIGFYLPSHYWLREDDVFNICQAIIAFYNKNKDWKMPTNNTLSISLPITLMVNNHTGLFESFGGSTVKDRQVLVDAVHAIDCIHKFFGIHRECWSLCKDIESWLNKLTDETSLDNELRSSLTYYGQYLKKIRIKNHLLPIQTFRSPWLDFTLIETNIPTTTPTEVQQLLCWLAVKNECYSLVELGSWLGGTSVQLLHAIRQHSMNPIYFIALDGFCWQQWMNNYLKPWKQRAVGRQFLEEFKANINKFINIDTNTVTIPVQLNYDTSTWSELAYIFTKPLDLIYVDISDNEKELVELWQSLQHQLIPNKTIIVIHTYGLAQGVCRFVEQYLNDWKPLYKPATFAKAFIFLGKVSDRTVKQESLIQIKKKLKFAALPSDWNHHRAGGFCAVIDIAKSQLHHDYAPTLFIPTVEQYFFECDYQLQKPWVGIVHQAPVSTTVWVPDVERLLHSPQFLASLNFCRGLFTLSTYLRDYIKLRLPKSLSVAIPVSRLFYPISGTIQKSITTNARSSVVMIGGYMRDIDDFLKLVVPNNFEKIILLNETDKIRQKYLHECASQFSIKIINRLSDEEYEQLLLTSIPFLSLKSDGIASTLLIECIWSCTPIMVRRFQSMEEYLGRDYPLFFDTLDQAASLLSSDVNNKNYLQLSAMNYLANMNKDHLTSEAFIRSIANSASYLALPESPETEFPSVDLTICICSYRRTEDLLRILRALLYEQDFNGTFEVILWNNDFDRRSEVERICGLLNKPIRMIHSSDNYYCIVRMCMLHLMNSEWLLTIDDDMIPSERFLSTFVERRNNYGARTILCLHGHKFLPHTLNTENPKLGGWEYGVSVVFIDDNQPPDTIHFAHADGCLFPRQALRDAVSIDMPTKEFILVDDYWLSFVLNHYFGYQLCKIAASNMYTKTPSADDSTIALYLNPKVRETRMKLYIYHMLKGWPRFNISKAPSIVHTMKTAIWQSSFIGYNVPMCLTVADMRDLQHMNVRVVRLGACCTTIGEDTQETNISDLAYLLPQCMGCISSSALQRLVSYIDLFSKHNIQVILTLHRHLASPQIWQQIAAVLGKINNVIGYDLINEPYTASDEQKCVDDLFLSDHPSDDNKLMIYYAEIIDAIRREDNNTPVIIESSFWANWRALHFLKFDRGPLSFHANDADLFKVSFHMYEPRLLTTHRFNHGRFTYPGIVPNYDGPYALSEEWNSSRVSSLFDDIELIITQVLGLKSKHQVLVGELGISRNVSGASEYLRDLLSECYKRSWSTCLYSFRESHWNLMDYELGVHQENENRKINDNTLMEAIKESIQRTT</sequence>
<keyword evidence="2" id="KW-0378">Hydrolase</keyword>
<dbReference type="InterPro" id="IPR018087">
    <property type="entry name" value="Glyco_hydro_5_CS"/>
</dbReference>
<gene>
    <name evidence="6" type="ORF">CJN711_LOCUS24431</name>
</gene>
<keyword evidence="3" id="KW-0326">Glycosidase</keyword>
<evidence type="ECO:0000313" key="6">
    <source>
        <dbReference type="EMBL" id="CAF1448564.1"/>
    </source>
</evidence>
<dbReference type="PROSITE" id="PS00659">
    <property type="entry name" value="GLYCOSYL_HYDROL_F5"/>
    <property type="match status" value="1"/>
</dbReference>
<dbReference type="GO" id="GO:0000272">
    <property type="term" value="P:polysaccharide catabolic process"/>
    <property type="evidence" value="ECO:0007669"/>
    <property type="project" value="InterPro"/>
</dbReference>
<dbReference type="InterPro" id="IPR029044">
    <property type="entry name" value="Nucleotide-diphossugar_trans"/>
</dbReference>
<dbReference type="SUPFAM" id="SSF53383">
    <property type="entry name" value="PLP-dependent transferases"/>
    <property type="match status" value="1"/>
</dbReference>
<dbReference type="GO" id="GO:0004553">
    <property type="term" value="F:hydrolase activity, hydrolyzing O-glycosyl compounds"/>
    <property type="evidence" value="ECO:0007669"/>
    <property type="project" value="InterPro"/>
</dbReference>
<evidence type="ECO:0000256" key="3">
    <source>
        <dbReference type="ARBA" id="ARBA00023295"/>
    </source>
</evidence>
<feature type="domain" description="Glycoside hydrolase family 5" evidence="4">
    <location>
        <begin position="1632"/>
        <end position="1867"/>
    </location>
</feature>
<dbReference type="Gene3D" id="3.40.50.150">
    <property type="entry name" value="Vaccinia Virus protein VP39"/>
    <property type="match status" value="1"/>
</dbReference>
<feature type="domain" description="Glycosyltransferase 2-like" evidence="5">
    <location>
        <begin position="1311"/>
        <end position="1478"/>
    </location>
</feature>
<dbReference type="GO" id="GO:0000271">
    <property type="term" value="P:polysaccharide biosynthetic process"/>
    <property type="evidence" value="ECO:0007669"/>
    <property type="project" value="TreeGrafter"/>
</dbReference>
<dbReference type="InterPro" id="IPR029063">
    <property type="entry name" value="SAM-dependent_MTases_sf"/>
</dbReference>
<protein>
    <submittedName>
        <fullName evidence="6">Uncharacterized protein</fullName>
    </submittedName>
</protein>
<dbReference type="Pfam" id="PF00535">
    <property type="entry name" value="Glycos_transf_2"/>
    <property type="match status" value="1"/>
</dbReference>
<dbReference type="Pfam" id="PF01041">
    <property type="entry name" value="DegT_DnrJ_EryC1"/>
    <property type="match status" value="1"/>
</dbReference>
<dbReference type="InterPro" id="IPR027417">
    <property type="entry name" value="P-loop_NTPase"/>
</dbReference>
<dbReference type="InterPro" id="IPR001547">
    <property type="entry name" value="Glyco_hydro_5"/>
</dbReference>
<dbReference type="GO" id="GO:0030170">
    <property type="term" value="F:pyridoxal phosphate binding"/>
    <property type="evidence" value="ECO:0007669"/>
    <property type="project" value="TreeGrafter"/>
</dbReference>
<dbReference type="InterPro" id="IPR000653">
    <property type="entry name" value="DegT/StrS_aminotransferase"/>
</dbReference>
<dbReference type="Gene3D" id="3.20.20.80">
    <property type="entry name" value="Glycosidases"/>
    <property type="match status" value="1"/>
</dbReference>
<dbReference type="PANTHER" id="PTHR30244:SF34">
    <property type="entry name" value="DTDP-4-AMINO-4,6-DIDEOXYGALACTOSE TRANSAMINASE"/>
    <property type="match status" value="1"/>
</dbReference>
<evidence type="ECO:0000313" key="7">
    <source>
        <dbReference type="Proteomes" id="UP000663855"/>
    </source>
</evidence>
<dbReference type="InterPro" id="IPR015421">
    <property type="entry name" value="PyrdxlP-dep_Trfase_major"/>
</dbReference>
<dbReference type="GO" id="GO:0008483">
    <property type="term" value="F:transaminase activity"/>
    <property type="evidence" value="ECO:0007669"/>
    <property type="project" value="TreeGrafter"/>
</dbReference>
<reference evidence="6" key="1">
    <citation type="submission" date="2021-02" db="EMBL/GenBank/DDBJ databases">
        <authorList>
            <person name="Nowell W R."/>
        </authorList>
    </citation>
    <scope>NUCLEOTIDE SEQUENCE</scope>
</reference>